<dbReference type="GO" id="GO:0016810">
    <property type="term" value="F:hydrolase activity, acting on carbon-nitrogen (but not peptide) bonds"/>
    <property type="evidence" value="ECO:0007669"/>
    <property type="project" value="InterPro"/>
</dbReference>
<dbReference type="RefSeq" id="XP_033387982.1">
    <property type="nucleotide sequence ID" value="XM_033520930.1"/>
</dbReference>
<keyword evidence="7" id="KW-0170">Cobalt</keyword>
<gene>
    <name evidence="13" type="ORF">BU24DRAFT_124249</name>
</gene>
<accession>A0A6A5Y331</accession>
<dbReference type="InterPro" id="IPR018371">
    <property type="entry name" value="Chitin-binding_1_CS"/>
</dbReference>
<dbReference type="GeneID" id="54278327"/>
<dbReference type="InterPro" id="IPR001002">
    <property type="entry name" value="Chitin-bd_1"/>
</dbReference>
<evidence type="ECO:0000256" key="2">
    <source>
        <dbReference type="ARBA" id="ARBA00022669"/>
    </source>
</evidence>
<dbReference type="CDD" id="cd10951">
    <property type="entry name" value="CE4_ClCDA_like"/>
    <property type="match status" value="1"/>
</dbReference>
<feature type="domain" description="Chitin-binding type-1" evidence="11">
    <location>
        <begin position="67"/>
        <end position="111"/>
    </location>
</feature>
<dbReference type="PANTHER" id="PTHR46471:SF4">
    <property type="entry name" value="CHITIN DEACETYLASE"/>
    <property type="match status" value="1"/>
</dbReference>
<organism evidence="13 14">
    <name type="scientific">Aaosphaeria arxii CBS 175.79</name>
    <dbReference type="NCBI Taxonomy" id="1450172"/>
    <lineage>
        <taxon>Eukaryota</taxon>
        <taxon>Fungi</taxon>
        <taxon>Dikarya</taxon>
        <taxon>Ascomycota</taxon>
        <taxon>Pezizomycotina</taxon>
        <taxon>Dothideomycetes</taxon>
        <taxon>Pleosporomycetidae</taxon>
        <taxon>Pleosporales</taxon>
        <taxon>Pleosporales incertae sedis</taxon>
        <taxon>Aaosphaeria</taxon>
    </lineage>
</organism>
<dbReference type="OrthoDB" id="407355at2759"/>
<dbReference type="PROSITE" id="PS50941">
    <property type="entry name" value="CHIT_BIND_I_2"/>
    <property type="match status" value="1"/>
</dbReference>
<dbReference type="Proteomes" id="UP000799778">
    <property type="component" value="Unassembled WGS sequence"/>
</dbReference>
<dbReference type="InterPro" id="IPR002509">
    <property type="entry name" value="NODB_dom"/>
</dbReference>
<comment type="cofactor">
    <cofactor evidence="1">
        <name>Co(2+)</name>
        <dbReference type="ChEBI" id="CHEBI:48828"/>
    </cofactor>
</comment>
<dbReference type="InterPro" id="IPR036861">
    <property type="entry name" value="Endochitinase-like_sf"/>
</dbReference>
<dbReference type="SUPFAM" id="SSF57016">
    <property type="entry name" value="Plant lectins/antimicrobial peptides"/>
    <property type="match status" value="1"/>
</dbReference>
<keyword evidence="8" id="KW-1015">Disulfide bond</keyword>
<evidence type="ECO:0000256" key="3">
    <source>
        <dbReference type="ARBA" id="ARBA00022723"/>
    </source>
</evidence>
<proteinExistence type="predicted"/>
<reference evidence="13" key="1">
    <citation type="journal article" date="2020" name="Stud. Mycol.">
        <title>101 Dothideomycetes genomes: a test case for predicting lifestyles and emergence of pathogens.</title>
        <authorList>
            <person name="Haridas S."/>
            <person name="Albert R."/>
            <person name="Binder M."/>
            <person name="Bloem J."/>
            <person name="Labutti K."/>
            <person name="Salamov A."/>
            <person name="Andreopoulos B."/>
            <person name="Baker S."/>
            <person name="Barry K."/>
            <person name="Bills G."/>
            <person name="Bluhm B."/>
            <person name="Cannon C."/>
            <person name="Castanera R."/>
            <person name="Culley D."/>
            <person name="Daum C."/>
            <person name="Ezra D."/>
            <person name="Gonzalez J."/>
            <person name="Henrissat B."/>
            <person name="Kuo A."/>
            <person name="Liang C."/>
            <person name="Lipzen A."/>
            <person name="Lutzoni F."/>
            <person name="Magnuson J."/>
            <person name="Mondo S."/>
            <person name="Nolan M."/>
            <person name="Ohm R."/>
            <person name="Pangilinan J."/>
            <person name="Park H.-J."/>
            <person name="Ramirez L."/>
            <person name="Alfaro M."/>
            <person name="Sun H."/>
            <person name="Tritt A."/>
            <person name="Yoshinaga Y."/>
            <person name="Zwiers L.-H."/>
            <person name="Turgeon B."/>
            <person name="Goodwin S."/>
            <person name="Spatafora J."/>
            <person name="Crous P."/>
            <person name="Grigoriev I."/>
        </authorList>
    </citation>
    <scope>NUCLEOTIDE SEQUENCE</scope>
    <source>
        <strain evidence="13">CBS 175.79</strain>
    </source>
</reference>
<feature type="chain" id="PRO_5025521486" evidence="10">
    <location>
        <begin position="20"/>
        <end position="375"/>
    </location>
</feature>
<feature type="disulfide bond" evidence="8">
    <location>
        <begin position="77"/>
        <end position="89"/>
    </location>
</feature>
<keyword evidence="6" id="KW-0119">Carbohydrate metabolism</keyword>
<comment type="caution">
    <text evidence="8">Lacks conserved residue(s) required for the propagation of feature annotation.</text>
</comment>
<dbReference type="GO" id="GO:0046872">
    <property type="term" value="F:metal ion binding"/>
    <property type="evidence" value="ECO:0007669"/>
    <property type="project" value="UniProtKB-KW"/>
</dbReference>
<evidence type="ECO:0000259" key="12">
    <source>
        <dbReference type="PROSITE" id="PS51677"/>
    </source>
</evidence>
<dbReference type="AlphaFoldDB" id="A0A6A5Y331"/>
<dbReference type="Pfam" id="PF01522">
    <property type="entry name" value="Polysacc_deac_1"/>
    <property type="match status" value="1"/>
</dbReference>
<sequence>MHLSTALAAAAAIMPIVNAHGDAPAMPKIFGLNIRDLKTRNMFNNLKARSSHFEKRGETLKSRQNTGGQCGGSFGSCAAGVCCSGSGWCGTGPDYCYAPGCNYQFGPGCPDNAVPAGSDTANVPRPKLGSIPYGGTGVYSCANPGTVAITYDDGPFKGYTEHILEVFKRYNAKATFFITGNNINKGQIDLTEEHRSVITRAHTEGHQIASHTWTHQDLSAISSTDRKLQMTRNEMALRNILGFFPTYMRPPYSSCTAASGCEQDLADLGYHITYFDVDTDDYNQDAPGEIQNSKNWFQGNITAGGASSGTHDWLSISHDIHEQTATNLTEFMLSTITTLGYRAVTVGECLNDPKENWYRTDTGGGQGSISSTTVS</sequence>
<dbReference type="InterPro" id="IPR011330">
    <property type="entry name" value="Glyco_hydro/deAcase_b/a-brl"/>
</dbReference>
<evidence type="ECO:0000256" key="7">
    <source>
        <dbReference type="ARBA" id="ARBA00023285"/>
    </source>
</evidence>
<dbReference type="CDD" id="cd00035">
    <property type="entry name" value="ChtBD1"/>
    <property type="match status" value="1"/>
</dbReference>
<keyword evidence="5" id="KW-0378">Hydrolase</keyword>
<feature type="disulfide bond" evidence="8">
    <location>
        <begin position="82"/>
        <end position="96"/>
    </location>
</feature>
<evidence type="ECO:0000256" key="8">
    <source>
        <dbReference type="PROSITE-ProRule" id="PRU00261"/>
    </source>
</evidence>
<keyword evidence="2 8" id="KW-0147">Chitin-binding</keyword>
<keyword evidence="3" id="KW-0479">Metal-binding</keyword>
<dbReference type="SUPFAM" id="SSF88713">
    <property type="entry name" value="Glycoside hydrolase/deacetylase"/>
    <property type="match status" value="1"/>
</dbReference>
<evidence type="ECO:0000256" key="5">
    <source>
        <dbReference type="ARBA" id="ARBA00022801"/>
    </source>
</evidence>
<dbReference type="PROSITE" id="PS51677">
    <property type="entry name" value="NODB"/>
    <property type="match status" value="1"/>
</dbReference>
<dbReference type="PANTHER" id="PTHR46471">
    <property type="entry name" value="CHITIN DEACETYLASE"/>
    <property type="match status" value="1"/>
</dbReference>
<dbReference type="PROSITE" id="PS00026">
    <property type="entry name" value="CHIT_BIND_I_1"/>
    <property type="match status" value="1"/>
</dbReference>
<keyword evidence="4 10" id="KW-0732">Signal</keyword>
<protein>
    <submittedName>
        <fullName evidence="13">Carbohydrate esterase family 4 protein</fullName>
    </submittedName>
</protein>
<evidence type="ECO:0000256" key="1">
    <source>
        <dbReference type="ARBA" id="ARBA00001941"/>
    </source>
</evidence>
<keyword evidence="14" id="KW-1185">Reference proteome</keyword>
<evidence type="ECO:0000313" key="14">
    <source>
        <dbReference type="Proteomes" id="UP000799778"/>
    </source>
</evidence>
<evidence type="ECO:0000256" key="4">
    <source>
        <dbReference type="ARBA" id="ARBA00022729"/>
    </source>
</evidence>
<feature type="region of interest" description="Disordered" evidence="9">
    <location>
        <begin position="356"/>
        <end position="375"/>
    </location>
</feature>
<dbReference type="Gene3D" id="3.30.60.10">
    <property type="entry name" value="Endochitinase-like"/>
    <property type="match status" value="1"/>
</dbReference>
<dbReference type="EMBL" id="ML978067">
    <property type="protein sequence ID" value="KAF2019643.1"/>
    <property type="molecule type" value="Genomic_DNA"/>
</dbReference>
<dbReference type="GO" id="GO:0008061">
    <property type="term" value="F:chitin binding"/>
    <property type="evidence" value="ECO:0007669"/>
    <property type="project" value="UniProtKB-UniRule"/>
</dbReference>
<evidence type="ECO:0000256" key="10">
    <source>
        <dbReference type="SAM" id="SignalP"/>
    </source>
</evidence>
<name>A0A6A5Y331_9PLEO</name>
<feature type="domain" description="NodB homology" evidence="12">
    <location>
        <begin position="145"/>
        <end position="344"/>
    </location>
</feature>
<evidence type="ECO:0000259" key="11">
    <source>
        <dbReference type="PROSITE" id="PS50941"/>
    </source>
</evidence>
<dbReference type="GO" id="GO:0005975">
    <property type="term" value="P:carbohydrate metabolic process"/>
    <property type="evidence" value="ECO:0007669"/>
    <property type="project" value="InterPro"/>
</dbReference>
<feature type="signal peptide" evidence="10">
    <location>
        <begin position="1"/>
        <end position="19"/>
    </location>
</feature>
<evidence type="ECO:0000256" key="9">
    <source>
        <dbReference type="SAM" id="MobiDB-lite"/>
    </source>
</evidence>
<evidence type="ECO:0000256" key="6">
    <source>
        <dbReference type="ARBA" id="ARBA00023277"/>
    </source>
</evidence>
<dbReference type="Gene3D" id="3.20.20.370">
    <property type="entry name" value="Glycoside hydrolase/deacetylase"/>
    <property type="match status" value="1"/>
</dbReference>
<evidence type="ECO:0000313" key="13">
    <source>
        <dbReference type="EMBL" id="KAF2019643.1"/>
    </source>
</evidence>